<dbReference type="Proteomes" id="UP001163046">
    <property type="component" value="Unassembled WGS sequence"/>
</dbReference>
<organism evidence="2 3">
    <name type="scientific">Desmophyllum pertusum</name>
    <dbReference type="NCBI Taxonomy" id="174260"/>
    <lineage>
        <taxon>Eukaryota</taxon>
        <taxon>Metazoa</taxon>
        <taxon>Cnidaria</taxon>
        <taxon>Anthozoa</taxon>
        <taxon>Hexacorallia</taxon>
        <taxon>Scleractinia</taxon>
        <taxon>Caryophylliina</taxon>
        <taxon>Caryophylliidae</taxon>
        <taxon>Desmophyllum</taxon>
    </lineage>
</organism>
<accession>A0A9W9ZSC7</accession>
<dbReference type="AlphaFoldDB" id="A0A9W9ZSC7"/>
<keyword evidence="3" id="KW-1185">Reference proteome</keyword>
<feature type="compositionally biased region" description="Polar residues" evidence="1">
    <location>
        <begin position="23"/>
        <end position="35"/>
    </location>
</feature>
<evidence type="ECO:0000313" key="2">
    <source>
        <dbReference type="EMBL" id="KAJ7386822.1"/>
    </source>
</evidence>
<evidence type="ECO:0000256" key="1">
    <source>
        <dbReference type="SAM" id="MobiDB-lite"/>
    </source>
</evidence>
<dbReference type="EMBL" id="MU825875">
    <property type="protein sequence ID" value="KAJ7386822.1"/>
    <property type="molecule type" value="Genomic_DNA"/>
</dbReference>
<reference evidence="2" key="1">
    <citation type="submission" date="2023-01" db="EMBL/GenBank/DDBJ databases">
        <title>Genome assembly of the deep-sea coral Lophelia pertusa.</title>
        <authorList>
            <person name="Herrera S."/>
            <person name="Cordes E."/>
        </authorList>
    </citation>
    <scope>NUCLEOTIDE SEQUENCE</scope>
    <source>
        <strain evidence="2">USNM1676648</strain>
        <tissue evidence="2">Polyp</tissue>
    </source>
</reference>
<sequence length="186" mass="21451">MDCCRNRKSKESSEHGVCEEQPESGTLLESATSSTEKNDQRSKEKKLEDHLLQTIKKGEFEEIENEIKPRAFKYCESNSLVMGMKVNFELRKLADSKGPDENRFNQLANSVEEFTTSFLDPLRSDQRWREEFGDGLDEILEDAIQLEQKKVRLKEIDEPICDVMREVPGSIPGFSTTVSYLIQRHT</sequence>
<evidence type="ECO:0000313" key="3">
    <source>
        <dbReference type="Proteomes" id="UP001163046"/>
    </source>
</evidence>
<comment type="caution">
    <text evidence="2">The sequence shown here is derived from an EMBL/GenBank/DDBJ whole genome shotgun (WGS) entry which is preliminary data.</text>
</comment>
<dbReference type="OrthoDB" id="5989263at2759"/>
<proteinExistence type="predicted"/>
<gene>
    <name evidence="2" type="ORF">OS493_006852</name>
</gene>
<feature type="compositionally biased region" description="Basic and acidic residues" evidence="1">
    <location>
        <begin position="36"/>
        <end position="47"/>
    </location>
</feature>
<feature type="region of interest" description="Disordered" evidence="1">
    <location>
        <begin position="1"/>
        <end position="47"/>
    </location>
</feature>
<feature type="compositionally biased region" description="Basic and acidic residues" evidence="1">
    <location>
        <begin position="9"/>
        <end position="18"/>
    </location>
</feature>
<name>A0A9W9ZSC7_9CNID</name>
<protein>
    <submittedName>
        <fullName evidence="2">Uncharacterized protein</fullName>
    </submittedName>
</protein>